<evidence type="ECO:0000313" key="3">
    <source>
        <dbReference type="EMBL" id="GBO23143.1"/>
    </source>
</evidence>
<proteinExistence type="predicted"/>
<dbReference type="GO" id="GO:0003676">
    <property type="term" value="F:nucleic acid binding"/>
    <property type="evidence" value="ECO:0007669"/>
    <property type="project" value="InterPro"/>
</dbReference>
<dbReference type="GO" id="GO:0008270">
    <property type="term" value="F:zinc ion binding"/>
    <property type="evidence" value="ECO:0007669"/>
    <property type="project" value="UniProtKB-KW"/>
</dbReference>
<gene>
    <name evidence="3" type="ORF">AVEN_19060_1</name>
</gene>
<keyword evidence="4" id="KW-1185">Reference proteome</keyword>
<evidence type="ECO:0000256" key="1">
    <source>
        <dbReference type="PROSITE-ProRule" id="PRU00047"/>
    </source>
</evidence>
<dbReference type="AlphaFoldDB" id="A0A4Y2VCX6"/>
<evidence type="ECO:0000259" key="2">
    <source>
        <dbReference type="PROSITE" id="PS50158"/>
    </source>
</evidence>
<dbReference type="OrthoDB" id="8123891at2759"/>
<keyword evidence="1" id="KW-0479">Metal-binding</keyword>
<dbReference type="EMBL" id="BGPR01046186">
    <property type="protein sequence ID" value="GBO23143.1"/>
    <property type="molecule type" value="Genomic_DNA"/>
</dbReference>
<feature type="domain" description="CCHC-type" evidence="2">
    <location>
        <begin position="186"/>
        <end position="202"/>
    </location>
</feature>
<accession>A0A4Y2VCX6</accession>
<comment type="caution">
    <text evidence="3">The sequence shown here is derived from an EMBL/GenBank/DDBJ whole genome shotgun (WGS) entry which is preliminary data.</text>
</comment>
<protein>
    <recommendedName>
        <fullName evidence="2">CCHC-type domain-containing protein</fullName>
    </recommendedName>
</protein>
<keyword evidence="1" id="KW-0863">Zinc-finger</keyword>
<name>A0A4Y2VCX6_ARAVE</name>
<evidence type="ECO:0000313" key="4">
    <source>
        <dbReference type="Proteomes" id="UP000499080"/>
    </source>
</evidence>
<dbReference type="Pfam" id="PF00098">
    <property type="entry name" value="zf-CCHC"/>
    <property type="match status" value="1"/>
</dbReference>
<reference evidence="3 4" key="1">
    <citation type="journal article" date="2019" name="Sci. Rep.">
        <title>Orb-weaving spider Araneus ventricosus genome elucidates the spidroin gene catalogue.</title>
        <authorList>
            <person name="Kono N."/>
            <person name="Nakamura H."/>
            <person name="Ohtoshi R."/>
            <person name="Moran D.A.P."/>
            <person name="Shinohara A."/>
            <person name="Yoshida Y."/>
            <person name="Fujiwara M."/>
            <person name="Mori M."/>
            <person name="Tomita M."/>
            <person name="Arakawa K."/>
        </authorList>
    </citation>
    <scope>NUCLEOTIDE SEQUENCE [LARGE SCALE GENOMIC DNA]</scope>
</reference>
<organism evidence="3 4">
    <name type="scientific">Araneus ventricosus</name>
    <name type="common">Orbweaver spider</name>
    <name type="synonym">Epeira ventricosa</name>
    <dbReference type="NCBI Taxonomy" id="182803"/>
    <lineage>
        <taxon>Eukaryota</taxon>
        <taxon>Metazoa</taxon>
        <taxon>Ecdysozoa</taxon>
        <taxon>Arthropoda</taxon>
        <taxon>Chelicerata</taxon>
        <taxon>Arachnida</taxon>
        <taxon>Araneae</taxon>
        <taxon>Araneomorphae</taxon>
        <taxon>Entelegynae</taxon>
        <taxon>Araneoidea</taxon>
        <taxon>Araneidae</taxon>
        <taxon>Araneus</taxon>
    </lineage>
</organism>
<sequence length="268" mass="30645">MQTSQRKQAFQSPSPPLSYAEAASTTVLLYPKDGSKEKSLRKLLQQEVNPLEEQIHIQEVRNIRNKGLAIDIASEEQADKLISKLANKEELQSSVEAKKFSRKNPRCIIYDVPVGTSEEELKSAIEVATGCEATNFTLSFRTRERKGRSHCVVQTTPSAFAALIALRKLSLGWTRHSVKEHLNIKRCFKCQSYGHLQRECKRKNYYCAFCGFEHHTNSCNSRFPCCANCWEENAKRRAGFRVDHPADATCCQVYQKEVLKYKRTVQYS</sequence>
<keyword evidence="1" id="KW-0862">Zinc</keyword>
<dbReference type="PROSITE" id="PS50158">
    <property type="entry name" value="ZF_CCHC"/>
    <property type="match status" value="1"/>
</dbReference>
<dbReference type="Proteomes" id="UP000499080">
    <property type="component" value="Unassembled WGS sequence"/>
</dbReference>
<dbReference type="InterPro" id="IPR001878">
    <property type="entry name" value="Znf_CCHC"/>
</dbReference>